<dbReference type="RefSeq" id="WP_343884882.1">
    <property type="nucleotide sequence ID" value="NZ_BAAAKI010000004.1"/>
</dbReference>
<evidence type="ECO:0000313" key="2">
    <source>
        <dbReference type="EMBL" id="MFC6396478.1"/>
    </source>
</evidence>
<keyword evidence="3" id="KW-1185">Reference proteome</keyword>
<name>A0ABW1X0A2_9ACTN</name>
<comment type="caution">
    <text evidence="2">The sequence shown here is derived from an EMBL/GenBank/DDBJ whole genome shotgun (WGS) entry which is preliminary data.</text>
</comment>
<accession>A0ABW1X0A2</accession>
<organism evidence="2 3">
    <name type="scientific">Luteococcus sanguinis</name>
    <dbReference type="NCBI Taxonomy" id="174038"/>
    <lineage>
        <taxon>Bacteria</taxon>
        <taxon>Bacillati</taxon>
        <taxon>Actinomycetota</taxon>
        <taxon>Actinomycetes</taxon>
        <taxon>Propionibacteriales</taxon>
        <taxon>Propionibacteriaceae</taxon>
        <taxon>Luteococcus</taxon>
    </lineage>
</organism>
<keyword evidence="1" id="KW-1133">Transmembrane helix</keyword>
<keyword evidence="1" id="KW-0472">Membrane</keyword>
<evidence type="ECO:0000313" key="3">
    <source>
        <dbReference type="Proteomes" id="UP001596266"/>
    </source>
</evidence>
<evidence type="ECO:0000256" key="1">
    <source>
        <dbReference type="SAM" id="Phobius"/>
    </source>
</evidence>
<proteinExistence type="predicted"/>
<dbReference type="EMBL" id="JBHSUA010000009">
    <property type="protein sequence ID" value="MFC6396478.1"/>
    <property type="molecule type" value="Genomic_DNA"/>
</dbReference>
<protein>
    <submittedName>
        <fullName evidence="2">TadE family type IV pilus minor pilin</fullName>
    </submittedName>
</protein>
<dbReference type="InterPro" id="IPR049790">
    <property type="entry name" value="Rv3655c/TadE"/>
</dbReference>
<keyword evidence="1" id="KW-0812">Transmembrane</keyword>
<dbReference type="NCBIfam" id="NF041390">
    <property type="entry name" value="TadE_Rv3655c"/>
    <property type="match status" value="1"/>
</dbReference>
<sequence length="122" mass="12614">MGGMPSPSGRRLGDRGMVTVELAVGLLTASLAVAVACWVVMLVVLQGRCEDVAGQVARQVARADSKAADQAKKRVPKGGRVDVRTTDEQVRVVVRASSSFGKLGSVQVEGTAVAKLEPGVGK</sequence>
<dbReference type="Proteomes" id="UP001596266">
    <property type="component" value="Unassembled WGS sequence"/>
</dbReference>
<feature type="transmembrane region" description="Helical" evidence="1">
    <location>
        <begin position="20"/>
        <end position="45"/>
    </location>
</feature>
<reference evidence="3" key="1">
    <citation type="journal article" date="2019" name="Int. J. Syst. Evol. Microbiol.">
        <title>The Global Catalogue of Microorganisms (GCM) 10K type strain sequencing project: providing services to taxonomists for standard genome sequencing and annotation.</title>
        <authorList>
            <consortium name="The Broad Institute Genomics Platform"/>
            <consortium name="The Broad Institute Genome Sequencing Center for Infectious Disease"/>
            <person name="Wu L."/>
            <person name="Ma J."/>
        </authorList>
    </citation>
    <scope>NUCLEOTIDE SEQUENCE [LARGE SCALE GENOMIC DNA]</scope>
    <source>
        <strain evidence="3">CGMCC 1.15277</strain>
    </source>
</reference>
<gene>
    <name evidence="2" type="ORF">ACFP57_05675</name>
</gene>